<proteinExistence type="inferred from homology"/>
<dbReference type="InterPro" id="IPR051449">
    <property type="entry name" value="ABC-2_transporter_component"/>
</dbReference>
<gene>
    <name evidence="10" type="ORF">WAE96_12115</name>
</gene>
<evidence type="ECO:0000256" key="1">
    <source>
        <dbReference type="ARBA" id="ARBA00004651"/>
    </source>
</evidence>
<feature type="transmembrane region" description="Helical" evidence="8">
    <location>
        <begin position="268"/>
        <end position="287"/>
    </location>
</feature>
<dbReference type="Proteomes" id="UP001382455">
    <property type="component" value="Unassembled WGS sequence"/>
</dbReference>
<dbReference type="Gene3D" id="3.40.1710.10">
    <property type="entry name" value="abc type-2 transporter like domain"/>
    <property type="match status" value="1"/>
</dbReference>
<dbReference type="InterPro" id="IPR013525">
    <property type="entry name" value="ABC2_TM"/>
</dbReference>
<accession>A0ABU8ETV7</accession>
<comment type="similarity">
    <text evidence="2 8">Belongs to the ABC-2 integral membrane protein family.</text>
</comment>
<keyword evidence="4 8" id="KW-1003">Cell membrane</keyword>
<dbReference type="RefSeq" id="WP_336435618.1">
    <property type="nucleotide sequence ID" value="NZ_JBAWKS010000001.1"/>
</dbReference>
<feature type="domain" description="ABC transmembrane type-2" evidence="9">
    <location>
        <begin position="153"/>
        <end position="378"/>
    </location>
</feature>
<dbReference type="EMBL" id="JBAWKS010000001">
    <property type="protein sequence ID" value="MEI4550412.1"/>
    <property type="molecule type" value="Genomic_DNA"/>
</dbReference>
<evidence type="ECO:0000313" key="11">
    <source>
        <dbReference type="Proteomes" id="UP001382455"/>
    </source>
</evidence>
<keyword evidence="11" id="KW-1185">Reference proteome</keyword>
<organism evidence="10 11">
    <name type="scientific">Pseudoalteromonas spongiae</name>
    <dbReference type="NCBI Taxonomy" id="298657"/>
    <lineage>
        <taxon>Bacteria</taxon>
        <taxon>Pseudomonadati</taxon>
        <taxon>Pseudomonadota</taxon>
        <taxon>Gammaproteobacteria</taxon>
        <taxon>Alteromonadales</taxon>
        <taxon>Pseudoalteromonadaceae</taxon>
        <taxon>Pseudoalteromonas</taxon>
    </lineage>
</organism>
<evidence type="ECO:0000256" key="8">
    <source>
        <dbReference type="RuleBase" id="RU361157"/>
    </source>
</evidence>
<evidence type="ECO:0000256" key="7">
    <source>
        <dbReference type="ARBA" id="ARBA00023136"/>
    </source>
</evidence>
<keyword evidence="7 8" id="KW-0472">Membrane</keyword>
<dbReference type="Pfam" id="PF12698">
    <property type="entry name" value="ABC2_membrane_3"/>
    <property type="match status" value="1"/>
</dbReference>
<comment type="subcellular location">
    <subcellularLocation>
        <location evidence="8">Cell inner membrane</location>
        <topology evidence="8">Multi-pass membrane protein</topology>
    </subcellularLocation>
    <subcellularLocation>
        <location evidence="1">Cell membrane</location>
        <topology evidence="1">Multi-pass membrane protein</topology>
    </subcellularLocation>
</comment>
<feature type="transmembrane region" description="Helical" evidence="8">
    <location>
        <begin position="230"/>
        <end position="256"/>
    </location>
</feature>
<reference evidence="10 11" key="1">
    <citation type="submission" date="2023-12" db="EMBL/GenBank/DDBJ databases">
        <title>Friends and Foes: Symbiotic and Algicidal bacterial influence on Karenia brevis blooms.</title>
        <authorList>
            <person name="Fei C."/>
            <person name="Mohamed A.R."/>
            <person name="Booker A."/>
            <person name="Arshad M."/>
            <person name="Klass S."/>
            <person name="Ahn S."/>
            <person name="Gilbert P.M."/>
            <person name="Heil C.A."/>
            <person name="Martinez J.M."/>
            <person name="Amin S.A."/>
        </authorList>
    </citation>
    <scope>NUCLEOTIDE SEQUENCE [LARGE SCALE GENOMIC DNA]</scope>
    <source>
        <strain evidence="10 11">CE15</strain>
    </source>
</reference>
<feature type="transmembrane region" description="Helical" evidence="8">
    <location>
        <begin position="187"/>
        <end position="209"/>
    </location>
</feature>
<evidence type="ECO:0000256" key="5">
    <source>
        <dbReference type="ARBA" id="ARBA00022692"/>
    </source>
</evidence>
<evidence type="ECO:0000256" key="4">
    <source>
        <dbReference type="ARBA" id="ARBA00022475"/>
    </source>
</evidence>
<dbReference type="InterPro" id="IPR047817">
    <property type="entry name" value="ABC2_TM_bact-type"/>
</dbReference>
<keyword evidence="6 8" id="KW-1133">Transmembrane helix</keyword>
<feature type="transmembrane region" description="Helical" evidence="8">
    <location>
        <begin position="299"/>
        <end position="317"/>
    </location>
</feature>
<sequence length="380" mass="41866">MNLSRIFSIVKKELLQLKRDKTTFAMVVMIPLVQLLLFGFAINTQIRDIPIAVVDQSNSALGRVLTQTVEASQTVKVVAKYPNVSLAEKAMAQAKVRAVLVIPRDVAERLSRHQALGSATPNSSNYQLVRPIGQWLVDGSDTMITGAIKGLANMPLGELMKQPVNRQINTFAVTPYYNPAQRSVVNIVPGLVGVILTMTMVMFTSAAIVRERERGNLEMLINTPISSFELMLAKIIPFIFIGALQVTIILSLGYLVFDVKVVGSLLQLALITLLFISASLVLGLIISTIAKSQLQAMQLTVFVLLPSILLSGFMFPYEGMPEVAQYIAEGLPATHYIRAMRAIVLRDVEVSEMTYDALWLMGFTLLGLIIASLRFKKRLD</sequence>
<evidence type="ECO:0000259" key="9">
    <source>
        <dbReference type="PROSITE" id="PS51012"/>
    </source>
</evidence>
<evidence type="ECO:0000256" key="2">
    <source>
        <dbReference type="ARBA" id="ARBA00007783"/>
    </source>
</evidence>
<dbReference type="PRINTS" id="PR00164">
    <property type="entry name" value="ABC2TRNSPORT"/>
</dbReference>
<name>A0ABU8ETV7_9GAMM</name>
<evidence type="ECO:0000313" key="10">
    <source>
        <dbReference type="EMBL" id="MEI4550412.1"/>
    </source>
</evidence>
<feature type="transmembrane region" description="Helical" evidence="8">
    <location>
        <begin position="21"/>
        <end position="42"/>
    </location>
</feature>
<feature type="transmembrane region" description="Helical" evidence="8">
    <location>
        <begin position="357"/>
        <end position="375"/>
    </location>
</feature>
<keyword evidence="5 8" id="KW-0812">Transmembrane</keyword>
<comment type="caution">
    <text evidence="10">The sequence shown here is derived from an EMBL/GenBank/DDBJ whole genome shotgun (WGS) entry which is preliminary data.</text>
</comment>
<keyword evidence="3 8" id="KW-0813">Transport</keyword>
<dbReference type="InterPro" id="IPR000412">
    <property type="entry name" value="ABC_2_transport"/>
</dbReference>
<protein>
    <recommendedName>
        <fullName evidence="8">Transport permease protein</fullName>
    </recommendedName>
</protein>
<evidence type="ECO:0000256" key="3">
    <source>
        <dbReference type="ARBA" id="ARBA00022448"/>
    </source>
</evidence>
<evidence type="ECO:0000256" key="6">
    <source>
        <dbReference type="ARBA" id="ARBA00022989"/>
    </source>
</evidence>
<dbReference type="PANTHER" id="PTHR30294:SF29">
    <property type="entry name" value="MULTIDRUG ABC TRANSPORTER PERMEASE YBHS-RELATED"/>
    <property type="match status" value="1"/>
</dbReference>
<dbReference type="PANTHER" id="PTHR30294">
    <property type="entry name" value="MEMBRANE COMPONENT OF ABC TRANSPORTER YHHJ-RELATED"/>
    <property type="match status" value="1"/>
</dbReference>
<dbReference type="PROSITE" id="PS51012">
    <property type="entry name" value="ABC_TM2"/>
    <property type="match status" value="1"/>
</dbReference>